<dbReference type="InterPro" id="IPR013783">
    <property type="entry name" value="Ig-like_fold"/>
</dbReference>
<keyword evidence="6" id="KW-1185">Reference proteome</keyword>
<dbReference type="Ensembl" id="ENSMALT00000001821.1">
    <property type="protein sequence ID" value="ENSMALP00000001770.1"/>
    <property type="gene ID" value="ENSMALG00000001316.1"/>
</dbReference>
<evidence type="ECO:0000256" key="3">
    <source>
        <dbReference type="ARBA" id="ARBA00023136"/>
    </source>
</evidence>
<dbReference type="PANTHER" id="PTHR11860:SF118">
    <property type="entry name" value="CMRF35-LIKE MOLECULE 3-RELATED"/>
    <property type="match status" value="1"/>
</dbReference>
<dbReference type="STRING" id="43700.ENSMALP00000001770"/>
<proteinExistence type="predicted"/>
<dbReference type="Gene3D" id="2.60.40.10">
    <property type="entry name" value="Immunoglobulins"/>
    <property type="match status" value="1"/>
</dbReference>
<organism evidence="5 6">
    <name type="scientific">Monopterus albus</name>
    <name type="common">Swamp eel</name>
    <dbReference type="NCBI Taxonomy" id="43700"/>
    <lineage>
        <taxon>Eukaryota</taxon>
        <taxon>Metazoa</taxon>
        <taxon>Chordata</taxon>
        <taxon>Craniata</taxon>
        <taxon>Vertebrata</taxon>
        <taxon>Euteleostomi</taxon>
        <taxon>Actinopterygii</taxon>
        <taxon>Neopterygii</taxon>
        <taxon>Teleostei</taxon>
        <taxon>Neoteleostei</taxon>
        <taxon>Acanthomorphata</taxon>
        <taxon>Anabantaria</taxon>
        <taxon>Synbranchiformes</taxon>
        <taxon>Synbranchidae</taxon>
        <taxon>Monopterus</taxon>
    </lineage>
</organism>
<dbReference type="InterPro" id="IPR003599">
    <property type="entry name" value="Ig_sub"/>
</dbReference>
<dbReference type="PANTHER" id="PTHR11860">
    <property type="entry name" value="POLYMERIC-IMMUNOGLOBULIN RECEPTOR"/>
    <property type="match status" value="1"/>
</dbReference>
<dbReference type="SUPFAM" id="SSF48726">
    <property type="entry name" value="Immunoglobulin"/>
    <property type="match status" value="1"/>
</dbReference>
<dbReference type="CDD" id="cd05716">
    <property type="entry name" value="IgV_pIgR_like"/>
    <property type="match status" value="1"/>
</dbReference>
<feature type="domain" description="Immunoglobulin" evidence="4">
    <location>
        <begin position="28"/>
        <end position="128"/>
    </location>
</feature>
<dbReference type="Pfam" id="PF07686">
    <property type="entry name" value="V-set"/>
    <property type="match status" value="1"/>
</dbReference>
<keyword evidence="2" id="KW-0812">Transmembrane</keyword>
<dbReference type="Proteomes" id="UP000261600">
    <property type="component" value="Unplaced"/>
</dbReference>
<evidence type="ECO:0000313" key="5">
    <source>
        <dbReference type="Ensembl" id="ENSMALP00000001770.1"/>
    </source>
</evidence>
<protein>
    <recommendedName>
        <fullName evidence="4">Immunoglobulin domain-containing protein</fullName>
    </recommendedName>
</protein>
<dbReference type="SMART" id="SM00409">
    <property type="entry name" value="IG"/>
    <property type="match status" value="1"/>
</dbReference>
<evidence type="ECO:0000259" key="4">
    <source>
        <dbReference type="SMART" id="SM00409"/>
    </source>
</evidence>
<reference evidence="5" key="1">
    <citation type="submission" date="2025-08" db="UniProtKB">
        <authorList>
            <consortium name="Ensembl"/>
        </authorList>
    </citation>
    <scope>IDENTIFICATION</scope>
</reference>
<evidence type="ECO:0000256" key="1">
    <source>
        <dbReference type="ARBA" id="ARBA00004370"/>
    </source>
</evidence>
<dbReference type="InterPro" id="IPR013106">
    <property type="entry name" value="Ig_V-set"/>
</dbReference>
<dbReference type="GO" id="GO:0004888">
    <property type="term" value="F:transmembrane signaling receptor activity"/>
    <property type="evidence" value="ECO:0007669"/>
    <property type="project" value="TreeGrafter"/>
</dbReference>
<evidence type="ECO:0000256" key="2">
    <source>
        <dbReference type="ARBA" id="ARBA00022692"/>
    </source>
</evidence>
<accession>A0A3Q3Q0T6</accession>
<dbReference type="GO" id="GO:0005886">
    <property type="term" value="C:plasma membrane"/>
    <property type="evidence" value="ECO:0007669"/>
    <property type="project" value="TreeGrafter"/>
</dbReference>
<dbReference type="AlphaFoldDB" id="A0A3Q3Q0T6"/>
<dbReference type="InterPro" id="IPR050671">
    <property type="entry name" value="CD300_family_receptors"/>
</dbReference>
<dbReference type="InterPro" id="IPR036179">
    <property type="entry name" value="Ig-like_dom_sf"/>
</dbReference>
<name>A0A3Q3Q0T6_MONAL</name>
<comment type="subcellular location">
    <subcellularLocation>
        <location evidence="1">Membrane</location>
    </subcellularLocation>
</comment>
<sequence length="185" mass="21140">MNCAIEIHFNIIAIIIINTFDDTCCDSVNKIQSYEGGSVSISCPYDPEYQNNQKYMCRGKRPSTCLQQAVVTSNNKQSRQYSLTDDKERRTFTVTITGLAQRDSGLYLCGVHRNTGLDVFSAVELEVKVTSSVDPHCMNMGWAVSWRFICSQTYLSFHQEKNTLCFYTFNDFLWIKTHHQTNTGV</sequence>
<reference evidence="5" key="2">
    <citation type="submission" date="2025-09" db="UniProtKB">
        <authorList>
            <consortium name="Ensembl"/>
        </authorList>
    </citation>
    <scope>IDENTIFICATION</scope>
</reference>
<keyword evidence="3" id="KW-0472">Membrane</keyword>
<evidence type="ECO:0000313" key="6">
    <source>
        <dbReference type="Proteomes" id="UP000261600"/>
    </source>
</evidence>